<reference evidence="1" key="1">
    <citation type="journal article" date="2023" name="G3 (Bethesda)">
        <title>A reference genome for the long-term kleptoplast-retaining sea slug Elysia crispata morphotype clarki.</title>
        <authorList>
            <person name="Eastman K.E."/>
            <person name="Pendleton A.L."/>
            <person name="Shaikh M.A."/>
            <person name="Suttiyut T."/>
            <person name="Ogas R."/>
            <person name="Tomko P."/>
            <person name="Gavelis G."/>
            <person name="Widhalm J.R."/>
            <person name="Wisecaver J.H."/>
        </authorList>
    </citation>
    <scope>NUCLEOTIDE SEQUENCE</scope>
    <source>
        <strain evidence="1">ECLA1</strain>
    </source>
</reference>
<proteinExistence type="predicted"/>
<keyword evidence="2" id="KW-1185">Reference proteome</keyword>
<sequence>MRRPMTFGQGVVRVFSNQCTGLSITGTKRTAGSTPLHQAGKKGWRRLVAIAMAFITESREMSGEGTSIIDVITG</sequence>
<dbReference type="EMBL" id="JAWDGP010001087">
    <property type="protein sequence ID" value="KAK3794962.1"/>
    <property type="molecule type" value="Genomic_DNA"/>
</dbReference>
<dbReference type="Proteomes" id="UP001283361">
    <property type="component" value="Unassembled WGS sequence"/>
</dbReference>
<evidence type="ECO:0000313" key="2">
    <source>
        <dbReference type="Proteomes" id="UP001283361"/>
    </source>
</evidence>
<protein>
    <submittedName>
        <fullName evidence="1">Uncharacterized protein</fullName>
    </submittedName>
</protein>
<name>A0AAE1AW42_9GAST</name>
<organism evidence="1 2">
    <name type="scientific">Elysia crispata</name>
    <name type="common">lettuce slug</name>
    <dbReference type="NCBI Taxonomy" id="231223"/>
    <lineage>
        <taxon>Eukaryota</taxon>
        <taxon>Metazoa</taxon>
        <taxon>Spiralia</taxon>
        <taxon>Lophotrochozoa</taxon>
        <taxon>Mollusca</taxon>
        <taxon>Gastropoda</taxon>
        <taxon>Heterobranchia</taxon>
        <taxon>Euthyneura</taxon>
        <taxon>Panpulmonata</taxon>
        <taxon>Sacoglossa</taxon>
        <taxon>Placobranchoidea</taxon>
        <taxon>Plakobranchidae</taxon>
        <taxon>Elysia</taxon>
    </lineage>
</organism>
<comment type="caution">
    <text evidence="1">The sequence shown here is derived from an EMBL/GenBank/DDBJ whole genome shotgun (WGS) entry which is preliminary data.</text>
</comment>
<accession>A0AAE1AW42</accession>
<gene>
    <name evidence="1" type="ORF">RRG08_001108</name>
</gene>
<dbReference type="AlphaFoldDB" id="A0AAE1AW42"/>
<evidence type="ECO:0000313" key="1">
    <source>
        <dbReference type="EMBL" id="KAK3794962.1"/>
    </source>
</evidence>